<evidence type="ECO:0000313" key="2">
    <source>
        <dbReference type="Proteomes" id="UP001218362"/>
    </source>
</evidence>
<dbReference type="AlphaFoldDB" id="A0AAJ6BNA0"/>
<organism evidence="1 2">
    <name type="scientific">Candidatus Andeanibacterium colombiense</name>
    <dbReference type="NCBI Taxonomy" id="3121345"/>
    <lineage>
        <taxon>Bacteria</taxon>
        <taxon>Pseudomonadati</taxon>
        <taxon>Pseudomonadota</taxon>
        <taxon>Alphaproteobacteria</taxon>
        <taxon>Sphingomonadales</taxon>
        <taxon>Sphingomonadaceae</taxon>
        <taxon>Candidatus Andeanibacterium</taxon>
    </lineage>
</organism>
<accession>A0AAJ6BNA0</accession>
<evidence type="ECO:0000313" key="1">
    <source>
        <dbReference type="EMBL" id="WEK46882.1"/>
    </source>
</evidence>
<sequence length="127" mass="13793">MTMVGVIAGCKAQQAPQTAPSETPSEAPTVAANGNDIIECAIHGGQWFLRECEVEKTRDDTGALVLVVHHLDGGFRRFKVVTDGRGLETADGFEQAQTSVVDDRLDVRVGDDRYRFPATIRHSDKPA</sequence>
<proteinExistence type="predicted"/>
<dbReference type="EMBL" id="CP119316">
    <property type="protein sequence ID" value="WEK46882.1"/>
    <property type="molecule type" value="Genomic_DNA"/>
</dbReference>
<name>A0AAJ6BNA0_9SPHN</name>
<reference evidence="1" key="1">
    <citation type="submission" date="2023-03" db="EMBL/GenBank/DDBJ databases">
        <title>Andean soil-derived lignocellulolytic bacterial consortium as a source of novel taxa and putative plastic-active enzymes.</title>
        <authorList>
            <person name="Diaz-Garcia L."/>
            <person name="Chuvochina M."/>
            <person name="Feuerriegel G."/>
            <person name="Bunk B."/>
            <person name="Sproer C."/>
            <person name="Streit W.R."/>
            <person name="Rodriguez L.M."/>
            <person name="Overmann J."/>
            <person name="Jimenez D.J."/>
        </authorList>
    </citation>
    <scope>NUCLEOTIDE SEQUENCE</scope>
    <source>
        <strain evidence="1">MAG 26</strain>
    </source>
</reference>
<gene>
    <name evidence="1" type="ORF">P0Y56_00935</name>
</gene>
<dbReference type="KEGG" id="acob:P0Y56_00935"/>
<protein>
    <submittedName>
        <fullName evidence="1">Uncharacterized protein</fullName>
    </submittedName>
</protein>
<dbReference type="Proteomes" id="UP001218362">
    <property type="component" value="Chromosome"/>
</dbReference>